<dbReference type="GO" id="GO:0005737">
    <property type="term" value="C:cytoplasm"/>
    <property type="evidence" value="ECO:0007669"/>
    <property type="project" value="UniProtKB-ARBA"/>
</dbReference>
<dbReference type="Pfam" id="PF01321">
    <property type="entry name" value="Creatinase_N"/>
    <property type="match status" value="1"/>
</dbReference>
<dbReference type="Gene3D" id="3.40.350.10">
    <property type="entry name" value="Creatinase/prolidase N-terminal domain"/>
    <property type="match status" value="2"/>
</dbReference>
<gene>
    <name evidence="7" type="ORF">FHR98_001131</name>
</gene>
<keyword evidence="8" id="KW-1185">Reference proteome</keyword>
<evidence type="ECO:0000259" key="6">
    <source>
        <dbReference type="Pfam" id="PF16188"/>
    </source>
</evidence>
<proteinExistence type="inferred from homology"/>
<dbReference type="SUPFAM" id="SSF53092">
    <property type="entry name" value="Creatinase/prolidase N-terminal domain"/>
    <property type="match status" value="2"/>
</dbReference>
<dbReference type="Gene3D" id="3.90.230.10">
    <property type="entry name" value="Creatinase/methionine aminopeptidase superfamily"/>
    <property type="match status" value="1"/>
</dbReference>
<dbReference type="SUPFAM" id="SSF55920">
    <property type="entry name" value="Creatinase/aminopeptidase"/>
    <property type="match status" value="1"/>
</dbReference>
<dbReference type="PANTHER" id="PTHR43763:SF6">
    <property type="entry name" value="XAA-PRO AMINOPEPTIDASE 1"/>
    <property type="match status" value="1"/>
</dbReference>
<keyword evidence="2" id="KW-0479">Metal-binding</keyword>
<dbReference type="InterPro" id="IPR000587">
    <property type="entry name" value="Creatinase_N"/>
</dbReference>
<evidence type="ECO:0000259" key="4">
    <source>
        <dbReference type="Pfam" id="PF00557"/>
    </source>
</evidence>
<evidence type="ECO:0000259" key="5">
    <source>
        <dbReference type="Pfam" id="PF01321"/>
    </source>
</evidence>
<dbReference type="InterPro" id="IPR033740">
    <property type="entry name" value="Pept_M24B"/>
</dbReference>
<evidence type="ECO:0000313" key="7">
    <source>
        <dbReference type="EMBL" id="MBB3064859.1"/>
    </source>
</evidence>
<dbReference type="EC" id="3.4.11.9" evidence="7"/>
<comment type="caution">
    <text evidence="7">The sequence shown here is derived from an EMBL/GenBank/DDBJ whole genome shotgun (WGS) entry which is preliminary data.</text>
</comment>
<dbReference type="InterPro" id="IPR036005">
    <property type="entry name" value="Creatinase/aminopeptidase-like"/>
</dbReference>
<keyword evidence="3 7" id="KW-0378">Hydrolase</keyword>
<dbReference type="InterPro" id="IPR000994">
    <property type="entry name" value="Pept_M24"/>
</dbReference>
<dbReference type="Proteomes" id="UP000581135">
    <property type="component" value="Unassembled WGS sequence"/>
</dbReference>
<organism evidence="7 8">
    <name type="scientific">Limibacillus halophilus</name>
    <dbReference type="NCBI Taxonomy" id="1579333"/>
    <lineage>
        <taxon>Bacteria</taxon>
        <taxon>Pseudomonadati</taxon>
        <taxon>Pseudomonadota</taxon>
        <taxon>Alphaproteobacteria</taxon>
        <taxon>Rhodospirillales</taxon>
        <taxon>Rhodovibrionaceae</taxon>
        <taxon>Limibacillus</taxon>
    </lineage>
</organism>
<dbReference type="InterPro" id="IPR032416">
    <property type="entry name" value="Peptidase_M24_C"/>
</dbReference>
<evidence type="ECO:0000256" key="2">
    <source>
        <dbReference type="ARBA" id="ARBA00022723"/>
    </source>
</evidence>
<reference evidence="7 8" key="1">
    <citation type="submission" date="2020-08" db="EMBL/GenBank/DDBJ databases">
        <title>Genomic Encyclopedia of Type Strains, Phase III (KMG-III): the genomes of soil and plant-associated and newly described type strains.</title>
        <authorList>
            <person name="Whitman W."/>
        </authorList>
    </citation>
    <scope>NUCLEOTIDE SEQUENCE [LARGE SCALE GENOMIC DNA]</scope>
    <source>
        <strain evidence="7 8">CECT 8803</strain>
    </source>
</reference>
<sequence length="679" mass="73620">MTAGEGSPASDAELVELLRQNGIVLELDDLEALLDGVLAAPEGEDSLAWTALVSENPSPELVRVFQDLKARRRSAGSKKRPPIAERLAGVRAAMAERELDGFFVPRADEHQGEYVPKRADRLAWLTGFTGSAGIALVLEEAAAIFSDGRYTLQLEQQVDGAHFERLHVTEQPPAEWLLEKLPNGGRVGYDTMLHTPTQVEALIQALAPGGIELVPLDDNLVDHAWSAQPPAPLSPAIPHPLEFAGRSSEDKRAALADDLAKRGAEAAVLTLPDSIAWLLNLRGADVPRTPFCLSFAVLHADGALDWFVDKRKVTPALARTLGNSVRLQDPDALGAALDGLGARGAKVLADPGSAGIWFFRRLAAAGAKLLYAPDPCQLAKACKNPVEVAGTKRTHERDAVPLIRFLAWLDREACARADSGNPITEMEAADKLHGLRRETGKLRDLSFDTISSVGPNGALNHYRVTEETNRPLTRGEFYLVDSGGQYSDGTTDVTRTLPIGEVSVEMAERYTLVLKGHLALGRQRFPKGTTGSQIDALARQYLWQAGLDFDHGTGHGVGSFLSVHEGPQRISKVPNSIALQPGMIVSNEPGYYKPGAYGIRIENLEVVEEIDLPGRERPLLGFHTLTLAPYDRRVIRLDLLTGEEQAQIDAYHARVFATVGQHLDEADRTWLAAATQPLA</sequence>
<keyword evidence="7" id="KW-0031">Aminopeptidase</keyword>
<comment type="similarity">
    <text evidence="1">Belongs to the peptidase M24B family.</text>
</comment>
<name>A0A839SSA3_9PROT</name>
<feature type="domain" description="Creatinase N-terminal" evidence="5">
    <location>
        <begin position="86"/>
        <end position="218"/>
    </location>
</feature>
<dbReference type="Pfam" id="PF16188">
    <property type="entry name" value="Peptidase_M24_C"/>
    <property type="match status" value="1"/>
</dbReference>
<dbReference type="CDD" id="cd01085">
    <property type="entry name" value="APP"/>
    <property type="match status" value="1"/>
</dbReference>
<evidence type="ECO:0000313" key="8">
    <source>
        <dbReference type="Proteomes" id="UP000581135"/>
    </source>
</evidence>
<dbReference type="RefSeq" id="WP_183415653.1">
    <property type="nucleotide sequence ID" value="NZ_JACHXA010000002.1"/>
</dbReference>
<feature type="domain" description="Peptidase M24 C-terminal" evidence="6">
    <location>
        <begin position="619"/>
        <end position="678"/>
    </location>
</feature>
<keyword evidence="7" id="KW-0645">Protease</keyword>
<dbReference type="AlphaFoldDB" id="A0A839SSA3"/>
<dbReference type="InterPro" id="IPR050422">
    <property type="entry name" value="X-Pro_aminopeptidase_P"/>
</dbReference>
<evidence type="ECO:0000256" key="1">
    <source>
        <dbReference type="ARBA" id="ARBA00008766"/>
    </source>
</evidence>
<dbReference type="PANTHER" id="PTHR43763">
    <property type="entry name" value="XAA-PRO AMINOPEPTIDASE 1"/>
    <property type="match status" value="1"/>
</dbReference>
<dbReference type="EMBL" id="JACHXA010000002">
    <property type="protein sequence ID" value="MBB3064859.1"/>
    <property type="molecule type" value="Genomic_DNA"/>
</dbReference>
<evidence type="ECO:0000256" key="3">
    <source>
        <dbReference type="ARBA" id="ARBA00022801"/>
    </source>
</evidence>
<dbReference type="FunFam" id="3.90.230.10:FF:000009">
    <property type="entry name" value="xaa-Pro aminopeptidase 2"/>
    <property type="match status" value="1"/>
</dbReference>
<dbReference type="Pfam" id="PF16189">
    <property type="entry name" value="Creatinase_N_2"/>
    <property type="match status" value="1"/>
</dbReference>
<dbReference type="Pfam" id="PF00557">
    <property type="entry name" value="Peptidase_M24"/>
    <property type="match status" value="1"/>
</dbReference>
<accession>A0A839SSA3</accession>
<feature type="domain" description="Peptidase M24" evidence="4">
    <location>
        <begin position="421"/>
        <end position="609"/>
    </location>
</feature>
<dbReference type="GO" id="GO:0070006">
    <property type="term" value="F:metalloaminopeptidase activity"/>
    <property type="evidence" value="ECO:0007669"/>
    <property type="project" value="InterPro"/>
</dbReference>
<protein>
    <submittedName>
        <fullName evidence="7">Xaa-Pro aminopeptidase</fullName>
        <ecNumber evidence="7">3.4.11.9</ecNumber>
    </submittedName>
</protein>
<dbReference type="GO" id="GO:0046872">
    <property type="term" value="F:metal ion binding"/>
    <property type="evidence" value="ECO:0007669"/>
    <property type="project" value="UniProtKB-KW"/>
</dbReference>
<dbReference type="InterPro" id="IPR029149">
    <property type="entry name" value="Creatin/AminoP/Spt16_N"/>
</dbReference>